<keyword evidence="5" id="KW-1185">Reference proteome</keyword>
<keyword evidence="1 4" id="KW-0808">Transferase</keyword>
<dbReference type="SMART" id="SM00563">
    <property type="entry name" value="PlsC"/>
    <property type="match status" value="1"/>
</dbReference>
<feature type="domain" description="Phospholipid/glycerol acyltransferase" evidence="3">
    <location>
        <begin position="56"/>
        <end position="184"/>
    </location>
</feature>
<evidence type="ECO:0000313" key="5">
    <source>
        <dbReference type="Proteomes" id="UP000186868"/>
    </source>
</evidence>
<dbReference type="Proteomes" id="UP000186868">
    <property type="component" value="Unassembled WGS sequence"/>
</dbReference>
<protein>
    <submittedName>
        <fullName evidence="4">1-acyl-sn-glycerol-3-phosphate acyltransferase</fullName>
    </submittedName>
</protein>
<dbReference type="InterPro" id="IPR002123">
    <property type="entry name" value="Plipid/glycerol_acylTrfase"/>
</dbReference>
<dbReference type="AlphaFoldDB" id="A0A1U7HKF3"/>
<accession>A0A1U7HKF3</accession>
<proteinExistence type="predicted"/>
<dbReference type="OrthoDB" id="9803035at2"/>
<dbReference type="STRING" id="1921803.NIES593_07870"/>
<organism evidence="4 5">
    <name type="scientific">Hydrococcus rivularis NIES-593</name>
    <dbReference type="NCBI Taxonomy" id="1921803"/>
    <lineage>
        <taxon>Bacteria</taxon>
        <taxon>Bacillati</taxon>
        <taxon>Cyanobacteriota</taxon>
        <taxon>Cyanophyceae</taxon>
        <taxon>Pleurocapsales</taxon>
        <taxon>Hydrococcaceae</taxon>
        <taxon>Hydrococcus</taxon>
    </lineage>
</organism>
<evidence type="ECO:0000259" key="3">
    <source>
        <dbReference type="SMART" id="SM00563"/>
    </source>
</evidence>
<evidence type="ECO:0000256" key="1">
    <source>
        <dbReference type="ARBA" id="ARBA00022679"/>
    </source>
</evidence>
<dbReference type="GO" id="GO:0006654">
    <property type="term" value="P:phosphatidic acid biosynthetic process"/>
    <property type="evidence" value="ECO:0007669"/>
    <property type="project" value="TreeGrafter"/>
</dbReference>
<keyword evidence="2 4" id="KW-0012">Acyltransferase</keyword>
<dbReference type="PANTHER" id="PTHR10434:SF40">
    <property type="entry name" value="1-ACYL-SN-GLYCEROL-3-PHOSPHATE ACYLTRANSFERASE"/>
    <property type="match status" value="1"/>
</dbReference>
<dbReference type="EMBL" id="MRCB01000007">
    <property type="protein sequence ID" value="OKH24073.1"/>
    <property type="molecule type" value="Genomic_DNA"/>
</dbReference>
<dbReference type="RefSeq" id="WP_073599062.1">
    <property type="nucleotide sequence ID" value="NZ_MRCB01000007.1"/>
</dbReference>
<name>A0A1U7HKF3_9CYAN</name>
<sequence length="243" mass="26618">MVQFVSSPEPSELINSRINPCLIRLAYPLGCYVVMPLFFGRIEVIGRENVPQTGPVLVAPTHRSRWDALIVPYAIGRLASGRDLRFMVTIDEYHRPVQGWFIRQLGGFPIDTKRPGISSLHHSVELLRAGEMLVIFPEGAPGGKIYRGETVHPIKRGVARIALEVELAQPGSGIKILPIAIKYSQPYPSWGSNVAVTIGEPIDVADYSSASIKKSSQALTNALESALRELYEGTSQAMPMATV</sequence>
<dbReference type="PANTHER" id="PTHR10434">
    <property type="entry name" value="1-ACYL-SN-GLYCEROL-3-PHOSPHATE ACYLTRANSFERASE"/>
    <property type="match status" value="1"/>
</dbReference>
<evidence type="ECO:0000256" key="2">
    <source>
        <dbReference type="ARBA" id="ARBA00023315"/>
    </source>
</evidence>
<dbReference type="GO" id="GO:0003841">
    <property type="term" value="F:1-acylglycerol-3-phosphate O-acyltransferase activity"/>
    <property type="evidence" value="ECO:0007669"/>
    <property type="project" value="TreeGrafter"/>
</dbReference>
<dbReference type="SUPFAM" id="SSF69593">
    <property type="entry name" value="Glycerol-3-phosphate (1)-acyltransferase"/>
    <property type="match status" value="1"/>
</dbReference>
<reference evidence="4 5" key="1">
    <citation type="submission" date="2016-11" db="EMBL/GenBank/DDBJ databases">
        <title>Draft Genome Sequences of Nine Cyanobacterial Strains from Diverse Habitats.</title>
        <authorList>
            <person name="Zhu T."/>
            <person name="Hou S."/>
            <person name="Lu X."/>
            <person name="Hess W.R."/>
        </authorList>
    </citation>
    <scope>NUCLEOTIDE SEQUENCE [LARGE SCALE GENOMIC DNA]</scope>
    <source>
        <strain evidence="4 5">NIES-593</strain>
    </source>
</reference>
<gene>
    <name evidence="4" type="ORF">NIES593_07870</name>
</gene>
<evidence type="ECO:0000313" key="4">
    <source>
        <dbReference type="EMBL" id="OKH24073.1"/>
    </source>
</evidence>
<comment type="caution">
    <text evidence="4">The sequence shown here is derived from an EMBL/GenBank/DDBJ whole genome shotgun (WGS) entry which is preliminary data.</text>
</comment>
<dbReference type="Pfam" id="PF01553">
    <property type="entry name" value="Acyltransferase"/>
    <property type="match status" value="1"/>
</dbReference>
<dbReference type="CDD" id="cd07989">
    <property type="entry name" value="LPLAT_AGPAT-like"/>
    <property type="match status" value="1"/>
</dbReference>